<organism evidence="1 2">
    <name type="scientific">Corchorus capsularis</name>
    <name type="common">Jute</name>
    <dbReference type="NCBI Taxonomy" id="210143"/>
    <lineage>
        <taxon>Eukaryota</taxon>
        <taxon>Viridiplantae</taxon>
        <taxon>Streptophyta</taxon>
        <taxon>Embryophyta</taxon>
        <taxon>Tracheophyta</taxon>
        <taxon>Spermatophyta</taxon>
        <taxon>Magnoliopsida</taxon>
        <taxon>eudicotyledons</taxon>
        <taxon>Gunneridae</taxon>
        <taxon>Pentapetalae</taxon>
        <taxon>rosids</taxon>
        <taxon>malvids</taxon>
        <taxon>Malvales</taxon>
        <taxon>Malvaceae</taxon>
        <taxon>Grewioideae</taxon>
        <taxon>Apeibeae</taxon>
        <taxon>Corchorus</taxon>
    </lineage>
</organism>
<evidence type="ECO:0000313" key="1">
    <source>
        <dbReference type="EMBL" id="OMO94863.1"/>
    </source>
</evidence>
<gene>
    <name evidence="1" type="ORF">CCACVL1_05730</name>
</gene>
<sequence length="30" mass="3495">MAPNPEIYSESDFQLGYKISQYPIITLNFD</sequence>
<keyword evidence="2" id="KW-1185">Reference proteome</keyword>
<reference evidence="1 2" key="1">
    <citation type="submission" date="2013-09" db="EMBL/GenBank/DDBJ databases">
        <title>Corchorus capsularis genome sequencing.</title>
        <authorList>
            <person name="Alam M."/>
            <person name="Haque M.S."/>
            <person name="Islam M.S."/>
            <person name="Emdad E.M."/>
            <person name="Islam M.M."/>
            <person name="Ahmed B."/>
            <person name="Halim A."/>
            <person name="Hossen Q.M.M."/>
            <person name="Hossain M.Z."/>
            <person name="Ahmed R."/>
            <person name="Khan M.M."/>
            <person name="Islam R."/>
            <person name="Rashid M.M."/>
            <person name="Khan S.A."/>
            <person name="Rahman M.S."/>
            <person name="Alam M."/>
        </authorList>
    </citation>
    <scope>NUCLEOTIDE SEQUENCE [LARGE SCALE GENOMIC DNA]</scope>
    <source>
        <strain evidence="2">cv. CVL-1</strain>
        <tissue evidence="1">Whole seedling</tissue>
    </source>
</reference>
<dbReference type="AlphaFoldDB" id="A0A1R3JJ66"/>
<dbReference type="EMBL" id="AWWV01007768">
    <property type="protein sequence ID" value="OMO94863.1"/>
    <property type="molecule type" value="Genomic_DNA"/>
</dbReference>
<name>A0A1R3JJ66_COCAP</name>
<dbReference type="Proteomes" id="UP000188268">
    <property type="component" value="Unassembled WGS sequence"/>
</dbReference>
<evidence type="ECO:0000313" key="2">
    <source>
        <dbReference type="Proteomes" id="UP000188268"/>
    </source>
</evidence>
<comment type="caution">
    <text evidence="1">The sequence shown here is derived from an EMBL/GenBank/DDBJ whole genome shotgun (WGS) entry which is preliminary data.</text>
</comment>
<protein>
    <submittedName>
        <fullName evidence="1">Uncharacterized protein</fullName>
    </submittedName>
</protein>
<dbReference type="Gramene" id="OMO94863">
    <property type="protein sequence ID" value="OMO94863"/>
    <property type="gene ID" value="CCACVL1_05730"/>
</dbReference>
<proteinExistence type="predicted"/>
<accession>A0A1R3JJ66</accession>